<dbReference type="GO" id="GO:0009055">
    <property type="term" value="F:electron transfer activity"/>
    <property type="evidence" value="ECO:0007669"/>
    <property type="project" value="TreeGrafter"/>
</dbReference>
<reference evidence="2" key="2">
    <citation type="submission" date="2025-09" db="UniProtKB">
        <authorList>
            <consortium name="Ensembl"/>
        </authorList>
    </citation>
    <scope>IDENTIFICATION</scope>
</reference>
<dbReference type="AlphaFoldDB" id="A0A3B3SCM9"/>
<feature type="domain" description="DUF547" evidence="1">
    <location>
        <begin position="147"/>
        <end position="275"/>
    </location>
</feature>
<accession>A0A3B3SCM9</accession>
<sequence length="351" mass="40042">MDTAEGNPLGRVTLFFVEDSLYCKQARASLFDLGLPVQEIFFNKVHVGGKDDLDKLSPNELEHLMRLVWEEPLSLDGPQLLGDCLNKEPKAHGEANQLSMMLQNVILRLYSDHLSADGKQVDYKAISRSAAFESYCELTVQLQHIQLQQLNHEEKLAFFINIYNALVIHGNLHLGSPKNIWQRYRFFNYVSYVIGGELFTLQDIENGVLRGNRRGIAQLWKPFSESDPRLQVALPHPEPLVHFALNYGAKGCPPIKTYIAKDIKSQLHASAEAFLENDNSCMVDATKGEVKLSQIFKWYKMDFGDTDEELLNWILNHMRESPKKSSLQTVLAATKYKVSYMPYDWSTNSID</sequence>
<dbReference type="PANTHER" id="PTHR34386:SF1">
    <property type="entry name" value="GLUTAREDOXIN-LIKE PROTEIN NRDH"/>
    <property type="match status" value="1"/>
</dbReference>
<dbReference type="Ensembl" id="ENSPKIT00000008766.1">
    <property type="protein sequence ID" value="ENSPKIP00000027990.1"/>
    <property type="gene ID" value="ENSPKIG00000009814.1"/>
</dbReference>
<dbReference type="GO" id="GO:0045454">
    <property type="term" value="P:cell redox homeostasis"/>
    <property type="evidence" value="ECO:0007669"/>
    <property type="project" value="TreeGrafter"/>
</dbReference>
<dbReference type="InterPro" id="IPR051548">
    <property type="entry name" value="Grx-like_ET"/>
</dbReference>
<dbReference type="InterPro" id="IPR006869">
    <property type="entry name" value="DUF547"/>
</dbReference>
<protein>
    <submittedName>
        <fullName evidence="2">Zgc:152951</fullName>
    </submittedName>
</protein>
<keyword evidence="3" id="KW-1185">Reference proteome</keyword>
<evidence type="ECO:0000313" key="3">
    <source>
        <dbReference type="Proteomes" id="UP000261540"/>
    </source>
</evidence>
<proteinExistence type="predicted"/>
<dbReference type="Proteomes" id="UP000261540">
    <property type="component" value="Unplaced"/>
</dbReference>
<reference evidence="2" key="1">
    <citation type="submission" date="2025-08" db="UniProtKB">
        <authorList>
            <consortium name="Ensembl"/>
        </authorList>
    </citation>
    <scope>IDENTIFICATION</scope>
</reference>
<dbReference type="PANTHER" id="PTHR34386">
    <property type="entry name" value="GLUTAREDOXIN"/>
    <property type="match status" value="1"/>
</dbReference>
<evidence type="ECO:0000313" key="2">
    <source>
        <dbReference type="Ensembl" id="ENSPKIP00000027990.1"/>
    </source>
</evidence>
<name>A0A3B3SCM9_9TELE</name>
<dbReference type="Pfam" id="PF04784">
    <property type="entry name" value="DUF547"/>
    <property type="match status" value="1"/>
</dbReference>
<evidence type="ECO:0000259" key="1">
    <source>
        <dbReference type="Pfam" id="PF04784"/>
    </source>
</evidence>
<dbReference type="GeneTree" id="ENSGT00390000016088"/>
<organism evidence="2 3">
    <name type="scientific">Paramormyrops kingsleyae</name>
    <dbReference type="NCBI Taxonomy" id="1676925"/>
    <lineage>
        <taxon>Eukaryota</taxon>
        <taxon>Metazoa</taxon>
        <taxon>Chordata</taxon>
        <taxon>Craniata</taxon>
        <taxon>Vertebrata</taxon>
        <taxon>Euteleostomi</taxon>
        <taxon>Actinopterygii</taxon>
        <taxon>Neopterygii</taxon>
        <taxon>Teleostei</taxon>
        <taxon>Osteoglossocephala</taxon>
        <taxon>Osteoglossomorpha</taxon>
        <taxon>Osteoglossiformes</taxon>
        <taxon>Mormyridae</taxon>
        <taxon>Paramormyrops</taxon>
    </lineage>
</organism>
<dbReference type="STRING" id="1676925.ENSPKIP00000027990"/>